<dbReference type="InterPro" id="IPR011659">
    <property type="entry name" value="WD40"/>
</dbReference>
<reference evidence="4" key="1">
    <citation type="submission" date="2017-09" db="EMBL/GenBank/DDBJ databases">
        <title>Metaegenomics of thermophilic ammonia-oxidizing enrichment culture.</title>
        <authorList>
            <person name="Kato S."/>
            <person name="Suzuki K."/>
        </authorList>
    </citation>
    <scope>NUCLEOTIDE SEQUENCE [LARGE SCALE GENOMIC DNA]</scope>
</reference>
<dbReference type="SUPFAM" id="SSF82171">
    <property type="entry name" value="DPP6 N-terminal domain-like"/>
    <property type="match status" value="1"/>
</dbReference>
<dbReference type="InterPro" id="IPR011042">
    <property type="entry name" value="6-blade_b-propeller_TolB-like"/>
</dbReference>
<comment type="similarity">
    <text evidence="1">Belongs to the TolB family.</text>
</comment>
<keyword evidence="2" id="KW-1133">Transmembrane helix</keyword>
<keyword evidence="2" id="KW-0472">Membrane</keyword>
<organism evidence="3 4">
    <name type="scientific">Candidatus Fervidibacter japonicus</name>
    <dbReference type="NCBI Taxonomy" id="2035412"/>
    <lineage>
        <taxon>Bacteria</taxon>
        <taxon>Candidatus Fervidibacterota</taxon>
        <taxon>Candidatus Fervidibacter</taxon>
    </lineage>
</organism>
<dbReference type="Pfam" id="PF07676">
    <property type="entry name" value="PD40"/>
    <property type="match status" value="4"/>
</dbReference>
<dbReference type="AlphaFoldDB" id="A0A2H5XBI6"/>
<evidence type="ECO:0000313" key="3">
    <source>
        <dbReference type="EMBL" id="GBC98556.1"/>
    </source>
</evidence>
<feature type="transmembrane region" description="Helical" evidence="2">
    <location>
        <begin position="6"/>
        <end position="28"/>
    </location>
</feature>
<accession>A0A2H5XBI6</accession>
<gene>
    <name evidence="3" type="primary">dpp5_1</name>
    <name evidence="3" type="ORF">HRbin17_01069</name>
</gene>
<protein>
    <submittedName>
        <fullName evidence="3">Dipeptidyl-peptidase 5</fullName>
        <ecNumber evidence="3">3.4.14.-</ecNumber>
    </submittedName>
</protein>
<dbReference type="GO" id="GO:0016787">
    <property type="term" value="F:hydrolase activity"/>
    <property type="evidence" value="ECO:0007669"/>
    <property type="project" value="UniProtKB-KW"/>
</dbReference>
<dbReference type="Gene3D" id="2.120.10.30">
    <property type="entry name" value="TolB, C-terminal domain"/>
    <property type="match status" value="1"/>
</dbReference>
<dbReference type="PANTHER" id="PTHR36842">
    <property type="entry name" value="PROTEIN TOLB HOMOLOG"/>
    <property type="match status" value="1"/>
</dbReference>
<name>A0A2H5XBI6_9BACT</name>
<proteinExistence type="inferred from homology"/>
<evidence type="ECO:0000256" key="1">
    <source>
        <dbReference type="ARBA" id="ARBA00009820"/>
    </source>
</evidence>
<sequence>MSAGRWWLVSAVSVASVVGVALLSAGWLRGEAVEFLTDRADTIDMQPTVAPDGKTVAFVRFRALMLLDIASRTLTPLRVPGLVGIAHPAWSPDGKRLAFSAVHTQPAHPTVGGVHLIVMEVASRRWQCLTPTSDFNTRPTWSPDGRKVVFTKSARGTAFLCVYDLTRRQLKRLGDRWGRSPAWSPDGKTIAFISGDRHSPDVWLMNADGTNARPLFTDERTDEDMPCWTPDSQFVVFTRQMALATHPNRRDLWAVRVSDGKAFALTQCSPDRWAMAPCVTRDGAAVVFALRRHDHSVLCRLTVNWRAPQAVSIP</sequence>
<comment type="caution">
    <text evidence="3">The sequence shown here is derived from an EMBL/GenBank/DDBJ whole genome shotgun (WGS) entry which is preliminary data.</text>
</comment>
<evidence type="ECO:0000313" key="4">
    <source>
        <dbReference type="Proteomes" id="UP000236173"/>
    </source>
</evidence>
<dbReference type="EMBL" id="BEHT01000012">
    <property type="protein sequence ID" value="GBC98556.1"/>
    <property type="molecule type" value="Genomic_DNA"/>
</dbReference>
<keyword evidence="3" id="KW-0378">Hydrolase</keyword>
<dbReference type="Gene3D" id="2.120.10.60">
    <property type="entry name" value="Tricorn protease N-terminal domain"/>
    <property type="match status" value="1"/>
</dbReference>
<dbReference type="PANTHER" id="PTHR36842:SF1">
    <property type="entry name" value="PROTEIN TOLB"/>
    <property type="match status" value="1"/>
</dbReference>
<keyword evidence="2" id="KW-0812">Transmembrane</keyword>
<dbReference type="EC" id="3.4.14.-" evidence="3"/>
<dbReference type="Proteomes" id="UP000236173">
    <property type="component" value="Unassembled WGS sequence"/>
</dbReference>
<evidence type="ECO:0000256" key="2">
    <source>
        <dbReference type="SAM" id="Phobius"/>
    </source>
</evidence>